<dbReference type="Proteomes" id="UP000735302">
    <property type="component" value="Unassembled WGS sequence"/>
</dbReference>
<evidence type="ECO:0000256" key="1">
    <source>
        <dbReference type="SAM" id="MobiDB-lite"/>
    </source>
</evidence>
<reference evidence="2 3" key="1">
    <citation type="journal article" date="2021" name="Elife">
        <title>Chloroplast acquisition without the gene transfer in kleptoplastic sea slugs, Plakobranchus ocellatus.</title>
        <authorList>
            <person name="Maeda T."/>
            <person name="Takahashi S."/>
            <person name="Yoshida T."/>
            <person name="Shimamura S."/>
            <person name="Takaki Y."/>
            <person name="Nagai Y."/>
            <person name="Toyoda A."/>
            <person name="Suzuki Y."/>
            <person name="Arimoto A."/>
            <person name="Ishii H."/>
            <person name="Satoh N."/>
            <person name="Nishiyama T."/>
            <person name="Hasebe M."/>
            <person name="Maruyama T."/>
            <person name="Minagawa J."/>
            <person name="Obokata J."/>
            <person name="Shigenobu S."/>
        </authorList>
    </citation>
    <scope>NUCLEOTIDE SEQUENCE [LARGE SCALE GENOMIC DNA]</scope>
</reference>
<proteinExistence type="predicted"/>
<feature type="compositionally biased region" description="Polar residues" evidence="1">
    <location>
        <begin position="1"/>
        <end position="26"/>
    </location>
</feature>
<organism evidence="2 3">
    <name type="scientific">Plakobranchus ocellatus</name>
    <dbReference type="NCBI Taxonomy" id="259542"/>
    <lineage>
        <taxon>Eukaryota</taxon>
        <taxon>Metazoa</taxon>
        <taxon>Spiralia</taxon>
        <taxon>Lophotrochozoa</taxon>
        <taxon>Mollusca</taxon>
        <taxon>Gastropoda</taxon>
        <taxon>Heterobranchia</taxon>
        <taxon>Euthyneura</taxon>
        <taxon>Panpulmonata</taxon>
        <taxon>Sacoglossa</taxon>
        <taxon>Placobranchoidea</taxon>
        <taxon>Plakobranchidae</taxon>
        <taxon>Plakobranchus</taxon>
    </lineage>
</organism>
<evidence type="ECO:0000313" key="2">
    <source>
        <dbReference type="EMBL" id="GFO48238.1"/>
    </source>
</evidence>
<gene>
    <name evidence="2" type="ORF">PoB_007474300</name>
</gene>
<feature type="region of interest" description="Disordered" evidence="1">
    <location>
        <begin position="1"/>
        <end position="39"/>
    </location>
</feature>
<dbReference type="EMBL" id="BLXT01008384">
    <property type="protein sequence ID" value="GFO48238.1"/>
    <property type="molecule type" value="Genomic_DNA"/>
</dbReference>
<comment type="caution">
    <text evidence="2">The sequence shown here is derived from an EMBL/GenBank/DDBJ whole genome shotgun (WGS) entry which is preliminary data.</text>
</comment>
<sequence>MFLSALTSLNVGQWTSRPESRSSGRGQTRPGGITSHVTSSGCAGWLAHRRGREFHRARVEYDVHPRLQARNSRYV</sequence>
<protein>
    <submittedName>
        <fullName evidence="2">Uncharacterized protein</fullName>
    </submittedName>
</protein>
<accession>A0AAV4DV39</accession>
<keyword evidence="3" id="KW-1185">Reference proteome</keyword>
<name>A0AAV4DV39_9GAST</name>
<dbReference type="AlphaFoldDB" id="A0AAV4DV39"/>
<evidence type="ECO:0000313" key="3">
    <source>
        <dbReference type="Proteomes" id="UP000735302"/>
    </source>
</evidence>